<dbReference type="SMART" id="SM00356">
    <property type="entry name" value="ZnF_C3H1"/>
    <property type="match status" value="1"/>
</dbReference>
<comment type="function">
    <text evidence="12">Involved in pre-mRNA splicing. Facilitates the cooperative formation of U2/U6 helix II in association with stem II in the spliceosome. Binds to RNA.</text>
</comment>
<dbReference type="FunFam" id="4.10.1000.10:FF:000006">
    <property type="entry name" value="Putative pre-mrna-splicing factor rbm22"/>
    <property type="match status" value="1"/>
</dbReference>
<evidence type="ECO:0000313" key="19">
    <source>
        <dbReference type="EMBL" id="KAJ3128230.1"/>
    </source>
</evidence>
<dbReference type="GO" id="GO:0006397">
    <property type="term" value="P:mRNA processing"/>
    <property type="evidence" value="ECO:0007669"/>
    <property type="project" value="UniProtKB-KW"/>
</dbReference>
<dbReference type="PANTHER" id="PTHR14089:SF6">
    <property type="entry name" value="PRE-MRNA-SPLICING FACTOR RBM22"/>
    <property type="match status" value="1"/>
</dbReference>
<comment type="similarity">
    <text evidence="2">Belongs to the SLT11 family.</text>
</comment>
<dbReference type="Gene3D" id="3.30.70.330">
    <property type="match status" value="1"/>
</dbReference>
<dbReference type="InterPro" id="IPR000504">
    <property type="entry name" value="RRM_dom"/>
</dbReference>
<dbReference type="GO" id="GO:0008270">
    <property type="term" value="F:zinc ion binding"/>
    <property type="evidence" value="ECO:0007669"/>
    <property type="project" value="UniProtKB-KW"/>
</dbReference>
<dbReference type="PROSITE" id="PS50102">
    <property type="entry name" value="RRM"/>
    <property type="match status" value="1"/>
</dbReference>
<evidence type="ECO:0000256" key="6">
    <source>
        <dbReference type="ARBA" id="ARBA00022728"/>
    </source>
</evidence>
<feature type="domain" description="RRM" evidence="17">
    <location>
        <begin position="153"/>
        <end position="226"/>
    </location>
</feature>
<evidence type="ECO:0000259" key="17">
    <source>
        <dbReference type="PROSITE" id="PS50102"/>
    </source>
</evidence>
<dbReference type="SUPFAM" id="SSF90229">
    <property type="entry name" value="CCCH zinc finger"/>
    <property type="match status" value="1"/>
</dbReference>
<dbReference type="InterPro" id="IPR035979">
    <property type="entry name" value="RBD_domain_sf"/>
</dbReference>
<feature type="domain" description="C3H1-type" evidence="18">
    <location>
        <begin position="81"/>
        <end position="108"/>
    </location>
</feature>
<dbReference type="GO" id="GO:0071007">
    <property type="term" value="C:U2-type catalytic step 2 spliceosome"/>
    <property type="evidence" value="ECO:0007669"/>
    <property type="project" value="TreeGrafter"/>
</dbReference>
<sequence>MCARLVFWILNTGCLFSLSVRDSVLEVQDAVPKSDVNREFFINKVEGTLGKADTLVNYSKAESVAKIALKQMSRSEPYYQRNRAHICSFYVKGECKRGDECPFRHELPPADSELAHQNIKDRYYGSNDPVAKKMLNVAGKTVSFQNPQDPTITSLFITGVEGDISDDDLREQFKPYGEIKSIVLVHKTKTAFINYLYRASAEAAATNLANKLNIKGHNLKVQWGRSRQANPSFVVVAPGAASEIDPDSLPSIPPPPGSAGIVYASTDPTLLGSSLKTYRA</sequence>
<evidence type="ECO:0000256" key="2">
    <source>
        <dbReference type="ARBA" id="ARBA00007781"/>
    </source>
</evidence>
<dbReference type="SMART" id="SM00360">
    <property type="entry name" value="RRM"/>
    <property type="match status" value="1"/>
</dbReference>
<feature type="chain" id="PRO_5042168507" description="Pre-mRNA-splicing factor SLT11" evidence="16">
    <location>
        <begin position="18"/>
        <end position="280"/>
    </location>
</feature>
<dbReference type="GO" id="GO:0008380">
    <property type="term" value="P:RNA splicing"/>
    <property type="evidence" value="ECO:0007669"/>
    <property type="project" value="UniProtKB-KW"/>
</dbReference>
<comment type="subcellular location">
    <subcellularLocation>
        <location evidence="1">Nucleus</location>
    </subcellularLocation>
</comment>
<keyword evidence="20" id="KW-1185">Reference proteome</keyword>
<comment type="caution">
    <text evidence="19">The sequence shown here is derived from an EMBL/GenBank/DDBJ whole genome shotgun (WGS) entry which is preliminary data.</text>
</comment>
<keyword evidence="4" id="KW-0507">mRNA processing</keyword>
<evidence type="ECO:0000256" key="1">
    <source>
        <dbReference type="ARBA" id="ARBA00004123"/>
    </source>
</evidence>
<organism evidence="19 20">
    <name type="scientific">Physocladia obscura</name>
    <dbReference type="NCBI Taxonomy" id="109957"/>
    <lineage>
        <taxon>Eukaryota</taxon>
        <taxon>Fungi</taxon>
        <taxon>Fungi incertae sedis</taxon>
        <taxon>Chytridiomycota</taxon>
        <taxon>Chytridiomycota incertae sedis</taxon>
        <taxon>Chytridiomycetes</taxon>
        <taxon>Chytridiales</taxon>
        <taxon>Chytriomycetaceae</taxon>
        <taxon>Physocladia</taxon>
    </lineage>
</organism>
<feature type="signal peptide" evidence="16">
    <location>
        <begin position="1"/>
        <end position="17"/>
    </location>
</feature>
<dbReference type="InterPro" id="IPR000571">
    <property type="entry name" value="Znf_CCCH"/>
</dbReference>
<keyword evidence="6" id="KW-0747">Spliceosome</keyword>
<dbReference type="InterPro" id="IPR039171">
    <property type="entry name" value="Cwc2/Slt11"/>
</dbReference>
<dbReference type="FunFam" id="3.30.70.330:FF:000476">
    <property type="entry name" value="Zinc finger CCCH domain-containing protein 4"/>
    <property type="match status" value="1"/>
</dbReference>
<keyword evidence="9 14" id="KW-0694">RNA-binding</keyword>
<evidence type="ECO:0000256" key="14">
    <source>
        <dbReference type="PROSITE-ProRule" id="PRU00176"/>
    </source>
</evidence>
<dbReference type="EMBL" id="JADGJH010000475">
    <property type="protein sequence ID" value="KAJ3128230.1"/>
    <property type="molecule type" value="Genomic_DNA"/>
</dbReference>
<evidence type="ECO:0000256" key="5">
    <source>
        <dbReference type="ARBA" id="ARBA00022723"/>
    </source>
</evidence>
<keyword evidence="5 15" id="KW-0479">Metal-binding</keyword>
<dbReference type="InterPro" id="IPR012677">
    <property type="entry name" value="Nucleotide-bd_a/b_plait_sf"/>
</dbReference>
<evidence type="ECO:0000256" key="7">
    <source>
        <dbReference type="ARBA" id="ARBA00022771"/>
    </source>
</evidence>
<keyword evidence="11" id="KW-0539">Nucleus</keyword>
<keyword evidence="8 15" id="KW-0862">Zinc</keyword>
<evidence type="ECO:0000256" key="16">
    <source>
        <dbReference type="SAM" id="SignalP"/>
    </source>
</evidence>
<dbReference type="AlphaFoldDB" id="A0AAD5T3C2"/>
<keyword evidence="16" id="KW-0732">Signal</keyword>
<dbReference type="SUPFAM" id="SSF54928">
    <property type="entry name" value="RNA-binding domain, RBD"/>
    <property type="match status" value="1"/>
</dbReference>
<gene>
    <name evidence="19" type="primary">RBM22</name>
    <name evidence="19" type="ORF">HK100_009300</name>
</gene>
<dbReference type="InterPro" id="IPR036855">
    <property type="entry name" value="Znf_CCCH_sf"/>
</dbReference>
<evidence type="ECO:0000256" key="10">
    <source>
        <dbReference type="ARBA" id="ARBA00023187"/>
    </source>
</evidence>
<dbReference type="PROSITE" id="PS50103">
    <property type="entry name" value="ZF_C3H1"/>
    <property type="match status" value="1"/>
</dbReference>
<dbReference type="Pfam" id="PF00076">
    <property type="entry name" value="RRM_1"/>
    <property type="match status" value="1"/>
</dbReference>
<accession>A0AAD5T3C2</accession>
<keyword evidence="7 15" id="KW-0863">Zinc-finger</keyword>
<evidence type="ECO:0000256" key="12">
    <source>
        <dbReference type="ARBA" id="ARBA00025609"/>
    </source>
</evidence>
<feature type="zinc finger region" description="C3H1-type" evidence="15">
    <location>
        <begin position="81"/>
        <end position="108"/>
    </location>
</feature>
<proteinExistence type="inferred from homology"/>
<dbReference type="GO" id="GO:0017070">
    <property type="term" value="F:U6 snRNA binding"/>
    <property type="evidence" value="ECO:0007669"/>
    <property type="project" value="TreeGrafter"/>
</dbReference>
<dbReference type="Pfam" id="PF00642">
    <property type="entry name" value="zf-CCCH"/>
    <property type="match status" value="1"/>
</dbReference>
<evidence type="ECO:0000256" key="15">
    <source>
        <dbReference type="PROSITE-ProRule" id="PRU00723"/>
    </source>
</evidence>
<evidence type="ECO:0000256" key="13">
    <source>
        <dbReference type="ARBA" id="ARBA00069020"/>
    </source>
</evidence>
<dbReference type="GO" id="GO:0071006">
    <property type="term" value="C:U2-type catalytic step 1 spliceosome"/>
    <property type="evidence" value="ECO:0007669"/>
    <property type="project" value="TreeGrafter"/>
</dbReference>
<name>A0AAD5T3C2_9FUNG</name>
<dbReference type="PANTHER" id="PTHR14089">
    <property type="entry name" value="PRE-MRNA-SPLICING FACTOR RBM22"/>
    <property type="match status" value="1"/>
</dbReference>
<protein>
    <recommendedName>
        <fullName evidence="3">Pre-mRNA-splicing factor SLT11</fullName>
    </recommendedName>
    <alternativeName>
        <fullName evidence="13">Pre-mRNA-splicing factor slt11</fullName>
    </alternativeName>
</protein>
<dbReference type="Gene3D" id="4.10.1000.10">
    <property type="entry name" value="Zinc finger, CCCH-type"/>
    <property type="match status" value="1"/>
</dbReference>
<evidence type="ECO:0000256" key="11">
    <source>
        <dbReference type="ARBA" id="ARBA00023242"/>
    </source>
</evidence>
<dbReference type="GO" id="GO:0036002">
    <property type="term" value="F:pre-mRNA binding"/>
    <property type="evidence" value="ECO:0007669"/>
    <property type="project" value="TreeGrafter"/>
</dbReference>
<evidence type="ECO:0000256" key="4">
    <source>
        <dbReference type="ARBA" id="ARBA00022664"/>
    </source>
</evidence>
<evidence type="ECO:0000256" key="9">
    <source>
        <dbReference type="ARBA" id="ARBA00022884"/>
    </source>
</evidence>
<dbReference type="GO" id="GO:0000974">
    <property type="term" value="C:Prp19 complex"/>
    <property type="evidence" value="ECO:0007669"/>
    <property type="project" value="TreeGrafter"/>
</dbReference>
<evidence type="ECO:0000256" key="3">
    <source>
        <dbReference type="ARBA" id="ARBA00019060"/>
    </source>
</evidence>
<reference evidence="19" key="1">
    <citation type="submission" date="2020-05" db="EMBL/GenBank/DDBJ databases">
        <title>Phylogenomic resolution of chytrid fungi.</title>
        <authorList>
            <person name="Stajich J.E."/>
            <person name="Amses K."/>
            <person name="Simmons R."/>
            <person name="Seto K."/>
            <person name="Myers J."/>
            <person name="Bonds A."/>
            <person name="Quandt C.A."/>
            <person name="Barry K."/>
            <person name="Liu P."/>
            <person name="Grigoriev I."/>
            <person name="Longcore J.E."/>
            <person name="James T.Y."/>
        </authorList>
    </citation>
    <scope>NUCLEOTIDE SEQUENCE</scope>
    <source>
        <strain evidence="19">JEL0513</strain>
    </source>
</reference>
<evidence type="ECO:0000259" key="18">
    <source>
        <dbReference type="PROSITE" id="PS50103"/>
    </source>
</evidence>
<evidence type="ECO:0000256" key="8">
    <source>
        <dbReference type="ARBA" id="ARBA00022833"/>
    </source>
</evidence>
<keyword evidence="10" id="KW-0508">mRNA splicing</keyword>
<evidence type="ECO:0000313" key="20">
    <source>
        <dbReference type="Proteomes" id="UP001211907"/>
    </source>
</evidence>
<dbReference type="Proteomes" id="UP001211907">
    <property type="component" value="Unassembled WGS sequence"/>
</dbReference>